<dbReference type="InterPro" id="IPR023631">
    <property type="entry name" value="Amidase_dom"/>
</dbReference>
<evidence type="ECO:0000313" key="2">
    <source>
        <dbReference type="EMBL" id="GAU23475.1"/>
    </source>
</evidence>
<dbReference type="EMBL" id="DF973270">
    <property type="protein sequence ID" value="GAU23475.1"/>
    <property type="molecule type" value="Genomic_DNA"/>
</dbReference>
<sequence>MCFLFLPIPFYNPCTTYIPFYATNNLGQWLLNQGSNSTRSSTCFSKNQLTSRQLVEFYLNQIKIQNPVLKGVLEVNPDALTHADRADQEKRTKAPGSVSRLHGIPILVKDNTATKDKLNTTAGSFALLGSVVPRDAGVVTKLREAGAIILGKATLSEWSHYRSNEAPSGWSARGGQGKNPYTLDEPCGSSSGSAISVAANLVSVSLGTETDGSILCPSSFNSVVGIKPTVGLTSRAGVVPISPRQDTVGPICRTVSDAAYVLETIAGIDTYDNATIEASKYIPKGGYAQFLKKDGLRGKRLGVVRLFYEFGDDTLLDETFKLHLKTLRQRGAVLVDNLKIDNINEIFGYQSEGIALNFEFKLSLNAYLKDLVASPVKSLADVIAFNKKHPKLEKIEYGQDLMLQAEKTNGIAKVEKQALLNLTKWSQNGFEKLMKRNKLDAVVAPFSSFISILAIGGYPGVSVPAGYDDKGVPFGICFGGLKGSEPKLIEIAYSFEQATLIRKPPPLRKLEF</sequence>
<evidence type="ECO:0000259" key="1">
    <source>
        <dbReference type="Pfam" id="PF01425"/>
    </source>
</evidence>
<keyword evidence="3" id="KW-1185">Reference proteome</keyword>
<dbReference type="Pfam" id="PF01425">
    <property type="entry name" value="Amidase"/>
    <property type="match status" value="1"/>
</dbReference>
<dbReference type="Proteomes" id="UP000242715">
    <property type="component" value="Unassembled WGS sequence"/>
</dbReference>
<dbReference type="SUPFAM" id="SSF75304">
    <property type="entry name" value="Amidase signature (AS) enzymes"/>
    <property type="match status" value="1"/>
</dbReference>
<name>A0A2Z6MJU1_TRISU</name>
<reference evidence="3" key="1">
    <citation type="journal article" date="2017" name="Front. Plant Sci.">
        <title>Climate Clever Clovers: New Paradigm to Reduce the Environmental Footprint of Ruminants by Breeding Low Methanogenic Forages Utilizing Haplotype Variation.</title>
        <authorList>
            <person name="Kaur P."/>
            <person name="Appels R."/>
            <person name="Bayer P.E."/>
            <person name="Keeble-Gagnere G."/>
            <person name="Wang J."/>
            <person name="Hirakawa H."/>
            <person name="Shirasawa K."/>
            <person name="Vercoe P."/>
            <person name="Stefanova K."/>
            <person name="Durmic Z."/>
            <person name="Nichols P."/>
            <person name="Revell C."/>
            <person name="Isobe S.N."/>
            <person name="Edwards D."/>
            <person name="Erskine W."/>
        </authorList>
    </citation>
    <scope>NUCLEOTIDE SEQUENCE [LARGE SCALE GENOMIC DNA]</scope>
    <source>
        <strain evidence="3">cv. Daliak</strain>
    </source>
</reference>
<dbReference type="OrthoDB" id="566138at2759"/>
<dbReference type="PANTHER" id="PTHR42678">
    <property type="entry name" value="AMIDASE"/>
    <property type="match status" value="1"/>
</dbReference>
<gene>
    <name evidence="2" type="ORF">TSUD_81570</name>
</gene>
<dbReference type="PANTHER" id="PTHR42678:SF36">
    <property type="entry name" value="C869.01-LIKE PROTEIN, PUTATIVE-RELATED"/>
    <property type="match status" value="1"/>
</dbReference>
<feature type="domain" description="Amidase" evidence="1">
    <location>
        <begin position="54"/>
        <end position="446"/>
    </location>
</feature>
<proteinExistence type="predicted"/>
<evidence type="ECO:0000313" key="3">
    <source>
        <dbReference type="Proteomes" id="UP000242715"/>
    </source>
</evidence>
<organism evidence="2 3">
    <name type="scientific">Trifolium subterraneum</name>
    <name type="common">Subterranean clover</name>
    <dbReference type="NCBI Taxonomy" id="3900"/>
    <lineage>
        <taxon>Eukaryota</taxon>
        <taxon>Viridiplantae</taxon>
        <taxon>Streptophyta</taxon>
        <taxon>Embryophyta</taxon>
        <taxon>Tracheophyta</taxon>
        <taxon>Spermatophyta</taxon>
        <taxon>Magnoliopsida</taxon>
        <taxon>eudicotyledons</taxon>
        <taxon>Gunneridae</taxon>
        <taxon>Pentapetalae</taxon>
        <taxon>rosids</taxon>
        <taxon>fabids</taxon>
        <taxon>Fabales</taxon>
        <taxon>Fabaceae</taxon>
        <taxon>Papilionoideae</taxon>
        <taxon>50 kb inversion clade</taxon>
        <taxon>NPAAA clade</taxon>
        <taxon>Hologalegina</taxon>
        <taxon>IRL clade</taxon>
        <taxon>Trifolieae</taxon>
        <taxon>Trifolium</taxon>
    </lineage>
</organism>
<dbReference type="Gene3D" id="3.90.1300.10">
    <property type="entry name" value="Amidase signature (AS) domain"/>
    <property type="match status" value="1"/>
</dbReference>
<protein>
    <recommendedName>
        <fullName evidence="1">Amidase domain-containing protein</fullName>
    </recommendedName>
</protein>
<dbReference type="AlphaFoldDB" id="A0A2Z6MJU1"/>
<accession>A0A2Z6MJU1</accession>
<dbReference type="InterPro" id="IPR036928">
    <property type="entry name" value="AS_sf"/>
</dbReference>